<dbReference type="Pfam" id="PF13432">
    <property type="entry name" value="TPR_16"/>
    <property type="match status" value="1"/>
</dbReference>
<reference evidence="5 6" key="1">
    <citation type="submission" date="2019-01" db="EMBL/GenBank/DDBJ databases">
        <title>Coherence of Microcystis species and biogeography revealed through population genomics.</title>
        <authorList>
            <person name="Perez-Carrascal O.M."/>
            <person name="Terrat Y."/>
            <person name="Giani A."/>
            <person name="Fortin N."/>
            <person name="Tromas N."/>
            <person name="Shapiro B.J."/>
        </authorList>
    </citation>
    <scope>NUCLEOTIDE SEQUENCE [LARGE SCALE GENOMIC DNA]</scope>
    <source>
        <strain evidence="5">Ma_QC_Ch_20071001_S25D</strain>
    </source>
</reference>
<dbReference type="SUPFAM" id="SSF48439">
    <property type="entry name" value="Protein prenylyltransferase"/>
    <property type="match status" value="1"/>
</dbReference>
<evidence type="ECO:0000256" key="1">
    <source>
        <dbReference type="ARBA" id="ARBA00022737"/>
    </source>
</evidence>
<organism evidence="5 6">
    <name type="scientific">Microcystis aeruginosa Ma_QC_Ch_20071001_S25D</name>
    <dbReference type="NCBI Taxonomy" id="2486250"/>
    <lineage>
        <taxon>Bacteria</taxon>
        <taxon>Bacillati</taxon>
        <taxon>Cyanobacteriota</taxon>
        <taxon>Cyanophyceae</taxon>
        <taxon>Oscillatoriophycideae</taxon>
        <taxon>Chroococcales</taxon>
        <taxon>Microcystaceae</taxon>
        <taxon>Microcystis</taxon>
    </lineage>
</organism>
<dbReference type="PANTHER" id="PTHR44858">
    <property type="entry name" value="TETRATRICOPEPTIDE REPEAT PROTEIN 6"/>
    <property type="match status" value="1"/>
</dbReference>
<feature type="repeat" description="TPR" evidence="3">
    <location>
        <begin position="623"/>
        <end position="656"/>
    </location>
</feature>
<dbReference type="InterPro" id="IPR050498">
    <property type="entry name" value="Ycf3"/>
</dbReference>
<evidence type="ECO:0000313" key="6">
    <source>
        <dbReference type="Proteomes" id="UP000316958"/>
    </source>
</evidence>
<dbReference type="SMART" id="SM00028">
    <property type="entry name" value="TPR"/>
    <property type="match status" value="7"/>
</dbReference>
<feature type="repeat" description="TPR" evidence="3">
    <location>
        <begin position="537"/>
        <end position="570"/>
    </location>
</feature>
<feature type="repeat" description="TPR" evidence="3">
    <location>
        <begin position="503"/>
        <end position="536"/>
    </location>
</feature>
<dbReference type="InterPro" id="IPR019734">
    <property type="entry name" value="TPR_rpt"/>
</dbReference>
<evidence type="ECO:0000256" key="3">
    <source>
        <dbReference type="PROSITE-ProRule" id="PRU00339"/>
    </source>
</evidence>
<dbReference type="PROSITE" id="PS50005">
    <property type="entry name" value="TPR"/>
    <property type="match status" value="4"/>
</dbReference>
<dbReference type="PANTHER" id="PTHR44858:SF1">
    <property type="entry name" value="UDP-N-ACETYLGLUCOSAMINE--PEPTIDE N-ACETYLGLUCOSAMINYLTRANSFERASE SPINDLY-RELATED"/>
    <property type="match status" value="1"/>
</dbReference>
<accession>A0A552FUS8</accession>
<keyword evidence="4" id="KW-1133">Transmembrane helix</keyword>
<gene>
    <name evidence="5" type="ORF">EWV57_10320</name>
</gene>
<dbReference type="AlphaFoldDB" id="A0A552FUS8"/>
<keyword evidence="4" id="KW-0812">Transmembrane</keyword>
<dbReference type="Proteomes" id="UP000316958">
    <property type="component" value="Unassembled WGS sequence"/>
</dbReference>
<keyword evidence="4" id="KW-0472">Membrane</keyword>
<dbReference type="InterPro" id="IPR011990">
    <property type="entry name" value="TPR-like_helical_dom_sf"/>
</dbReference>
<evidence type="ECO:0000313" key="5">
    <source>
        <dbReference type="EMBL" id="TRU50492.1"/>
    </source>
</evidence>
<proteinExistence type="predicted"/>
<feature type="repeat" description="TPR" evidence="3">
    <location>
        <begin position="333"/>
        <end position="366"/>
    </location>
</feature>
<keyword evidence="2 3" id="KW-0802">TPR repeat</keyword>
<keyword evidence="1" id="KW-0677">Repeat</keyword>
<sequence length="786" mass="91275">MRFQKFISVCLIVTLVIFLDLLTPTVANLATSVDSPITDDNLLKQISYNFLSLLTITFVAIFFLLLFLLIYWLVKNFNNKGTLVLPFESGTIKEANYSNAVAQLLVAELQRIPEIHRKFEEILRHHNELWDRKISCSSVYIFTKQENFNKEILIPLENIKAENANNNTVLDKMEVELAGITLPIVEILVLFKRLWPWRNTQQSIITGSLQKYGSKLIILAQMEFYENYDRPLKIFNWHLEESNDQDCNQLPQLVRNLAFKITYDLCKKSNKIAKHTENTETKDAKNWKSFQYFTEAIESYCQYQKHQQKEYLQATRDHCSKASKFEPGYENILALFCTLGIDLLQKTDYREAEEMFKCVLELNPNHLTASMGRVEVLARTDIYNRDLDDYVLESSDELGKIAQRGTIYRRKAEASRTWLGEIPERREEKEKALEEFERVLCKLKPLKSEDKFFRAFILARRGGIYGSRGDYEKSIQDLKESITIYQQLQKVYPDNIDWKNNYAWALGSLGVTYLLQEKYSEAIDRFCQSIVQYPKLDWVYASRGEVYRQQKKFDEALEEFNHALNLAREGNIDSSESGVRLNPGAALALASRGLTYFLRGDAGDNNNALNDFYEAVKLNPKMHWAWAKLSIINLQLGKYEIALDAIKKAIRITEQRDWYYYNQALIYKKQEQEVQAQGCLQIAIKKAEQYKVKFKDFKNLSTCQEYWRNDFNLALYHLVKGEKEATVKALYLQALNGSGKEPQASPRWINVAISDLHVFLCIFPDHQIAGSVQKFLQARLGGTAFS</sequence>
<comment type="caution">
    <text evidence="5">The sequence shown here is derived from an EMBL/GenBank/DDBJ whole genome shotgun (WGS) entry which is preliminary data.</text>
</comment>
<dbReference type="SUPFAM" id="SSF48452">
    <property type="entry name" value="TPR-like"/>
    <property type="match status" value="1"/>
</dbReference>
<protein>
    <submittedName>
        <fullName evidence="5">Tetratricopeptide repeat protein</fullName>
    </submittedName>
</protein>
<dbReference type="GO" id="GO:0046813">
    <property type="term" value="P:receptor-mediated virion attachment to host cell"/>
    <property type="evidence" value="ECO:0007669"/>
    <property type="project" value="TreeGrafter"/>
</dbReference>
<dbReference type="Pfam" id="PF13181">
    <property type="entry name" value="TPR_8"/>
    <property type="match status" value="3"/>
</dbReference>
<evidence type="ECO:0000256" key="4">
    <source>
        <dbReference type="SAM" id="Phobius"/>
    </source>
</evidence>
<dbReference type="GO" id="GO:0009279">
    <property type="term" value="C:cell outer membrane"/>
    <property type="evidence" value="ECO:0007669"/>
    <property type="project" value="TreeGrafter"/>
</dbReference>
<dbReference type="EMBL" id="SFBE01000172">
    <property type="protein sequence ID" value="TRU50492.1"/>
    <property type="molecule type" value="Genomic_DNA"/>
</dbReference>
<evidence type="ECO:0000256" key="2">
    <source>
        <dbReference type="ARBA" id="ARBA00022803"/>
    </source>
</evidence>
<feature type="transmembrane region" description="Helical" evidence="4">
    <location>
        <begin position="53"/>
        <end position="74"/>
    </location>
</feature>
<dbReference type="Gene3D" id="1.25.40.10">
    <property type="entry name" value="Tetratricopeptide repeat domain"/>
    <property type="match status" value="3"/>
</dbReference>
<name>A0A552FUS8_MICAE</name>